<dbReference type="Gene3D" id="3.30.300.30">
    <property type="match status" value="1"/>
</dbReference>
<proteinExistence type="inferred from homology"/>
<dbReference type="CDD" id="cd05936">
    <property type="entry name" value="FC-FACS_FadD_like"/>
    <property type="match status" value="1"/>
</dbReference>
<name>A0A6I3SPE6_HELMO</name>
<dbReference type="RefSeq" id="WP_155477839.1">
    <property type="nucleotide sequence ID" value="NZ_WNKU01000034.1"/>
</dbReference>
<keyword evidence="2" id="KW-0436">Ligase</keyword>
<accession>A0A6I3SPE6</accession>
<evidence type="ECO:0000256" key="1">
    <source>
        <dbReference type="ARBA" id="ARBA00006432"/>
    </source>
</evidence>
<dbReference type="PANTHER" id="PTHR43767">
    <property type="entry name" value="LONG-CHAIN-FATTY-ACID--COA LIGASE"/>
    <property type="match status" value="1"/>
</dbReference>
<keyword evidence="7" id="KW-1185">Reference proteome</keyword>
<feature type="domain" description="AMP-dependent synthetase/ligase" evidence="4">
    <location>
        <begin position="42"/>
        <end position="428"/>
    </location>
</feature>
<dbReference type="InterPro" id="IPR020845">
    <property type="entry name" value="AMP-binding_CS"/>
</dbReference>
<dbReference type="InterPro" id="IPR045851">
    <property type="entry name" value="AMP-bd_C_sf"/>
</dbReference>
<keyword evidence="3" id="KW-1133">Transmembrane helix</keyword>
<dbReference type="Pfam" id="PF13193">
    <property type="entry name" value="AMP-binding_C"/>
    <property type="match status" value="1"/>
</dbReference>
<dbReference type="InterPro" id="IPR000873">
    <property type="entry name" value="AMP-dep_synth/lig_dom"/>
</dbReference>
<dbReference type="OrthoDB" id="9803968at2"/>
<dbReference type="Proteomes" id="UP000430670">
    <property type="component" value="Unassembled WGS sequence"/>
</dbReference>
<comment type="similarity">
    <text evidence="1">Belongs to the ATP-dependent AMP-binding enzyme family.</text>
</comment>
<dbReference type="InterPro" id="IPR050237">
    <property type="entry name" value="ATP-dep_AMP-bd_enzyme"/>
</dbReference>
<dbReference type="Pfam" id="PF00501">
    <property type="entry name" value="AMP-binding"/>
    <property type="match status" value="1"/>
</dbReference>
<dbReference type="AlphaFoldDB" id="A0A6I3SPE6"/>
<dbReference type="InterPro" id="IPR025110">
    <property type="entry name" value="AMP-bd_C"/>
</dbReference>
<sequence length="571" mass="64460">MTIPIRHGPSHSDSEISWKNSYPPEVPLHMEYRKITISRLLQETSEKYPHHRAISFMGFRMTYRELWNDVCRFANALVHMGVKPGDAICIMLPNCPQTVTAFYGALLAGAVVVMTNPLYVERELQYQLQDSGAKVIIVLDLLDQRVMRAIEQTKIEQVVFTGIQDYLVFPKNLIYSVKMHLQGKKPAITYNSKVHRWKEILEKGSIEAYHPSTNVDDVALLQYTGGTTGTPKGVMLSHWNINANTQQLVAWFYKCEFGNERILCVLPFFHVYGLTIGMNLAVAVGAEMILLPRFDGDKILQTIDRERPTMFPGTPTMYISIINHPKVSHYDLSSVKACLSGAAGLPVEVQQSFEKLTGGRLVEGYGLTEASPVTHCIPIWHKRKSGSIGLPLPDTEVKIIDLETGEPIIDGRVGELIVKGPQVMKGYWNRPDETKEVLRDGWLYTGDLSLMDDEGFFYIVDRKKDLIIAGGYNIYPREVEEVLYEHPSIQEAVVLGVPDPYRGETVKAYIVLKEGKQPSLDEIEVYCRSKLASYKIPRTIEFRTELPKTISGKILRRRLLEEGNEAAASKA</sequence>
<dbReference type="GO" id="GO:0016877">
    <property type="term" value="F:ligase activity, forming carbon-sulfur bonds"/>
    <property type="evidence" value="ECO:0007669"/>
    <property type="project" value="UniProtKB-ARBA"/>
</dbReference>
<dbReference type="FunFam" id="3.40.50.12780:FF:000003">
    <property type="entry name" value="Long-chain-fatty-acid--CoA ligase FadD"/>
    <property type="match status" value="1"/>
</dbReference>
<keyword evidence="3" id="KW-0812">Transmembrane</keyword>
<evidence type="ECO:0000256" key="3">
    <source>
        <dbReference type="SAM" id="Phobius"/>
    </source>
</evidence>
<keyword evidence="3" id="KW-0472">Membrane</keyword>
<reference evidence="6 7" key="1">
    <citation type="submission" date="2019-11" db="EMBL/GenBank/DDBJ databases">
        <title>Whole-genome sequence of a the green, strictly anaerobic photosynthetic bacterium Heliobacillus mobilis DSM 6151.</title>
        <authorList>
            <person name="Kyndt J.A."/>
            <person name="Meyer T.E."/>
        </authorList>
    </citation>
    <scope>NUCLEOTIDE SEQUENCE [LARGE SCALE GENOMIC DNA]</scope>
    <source>
        <strain evidence="6 7">DSM 6151</strain>
    </source>
</reference>
<organism evidence="6 7">
    <name type="scientific">Heliobacterium mobile</name>
    <name type="common">Heliobacillus mobilis</name>
    <dbReference type="NCBI Taxonomy" id="28064"/>
    <lineage>
        <taxon>Bacteria</taxon>
        <taxon>Bacillati</taxon>
        <taxon>Bacillota</taxon>
        <taxon>Clostridia</taxon>
        <taxon>Eubacteriales</taxon>
        <taxon>Heliobacteriaceae</taxon>
        <taxon>Heliobacterium</taxon>
    </lineage>
</organism>
<feature type="transmembrane region" description="Helical" evidence="3">
    <location>
        <begin position="269"/>
        <end position="291"/>
    </location>
</feature>
<dbReference type="PANTHER" id="PTHR43767:SF9">
    <property type="entry name" value="LONG-CHAIN-FATTY-ACID--COA LIGASE"/>
    <property type="match status" value="1"/>
</dbReference>
<evidence type="ECO:0000313" key="7">
    <source>
        <dbReference type="Proteomes" id="UP000430670"/>
    </source>
</evidence>
<evidence type="ECO:0000259" key="4">
    <source>
        <dbReference type="Pfam" id="PF00501"/>
    </source>
</evidence>
<feature type="domain" description="AMP-binding enzyme C-terminal" evidence="5">
    <location>
        <begin position="478"/>
        <end position="553"/>
    </location>
</feature>
<dbReference type="PROSITE" id="PS00455">
    <property type="entry name" value="AMP_BINDING"/>
    <property type="match status" value="1"/>
</dbReference>
<protein>
    <submittedName>
        <fullName evidence="6">AMP-binding protein</fullName>
    </submittedName>
</protein>
<dbReference type="FunFam" id="3.30.300.30:FF:000008">
    <property type="entry name" value="2,3-dihydroxybenzoate-AMP ligase"/>
    <property type="match status" value="1"/>
</dbReference>
<dbReference type="SUPFAM" id="SSF56801">
    <property type="entry name" value="Acetyl-CoA synthetase-like"/>
    <property type="match status" value="1"/>
</dbReference>
<comment type="caution">
    <text evidence="6">The sequence shown here is derived from an EMBL/GenBank/DDBJ whole genome shotgun (WGS) entry which is preliminary data.</text>
</comment>
<evidence type="ECO:0000256" key="2">
    <source>
        <dbReference type="ARBA" id="ARBA00022598"/>
    </source>
</evidence>
<gene>
    <name evidence="6" type="ORF">GJ688_17645</name>
</gene>
<dbReference type="InterPro" id="IPR042099">
    <property type="entry name" value="ANL_N_sf"/>
</dbReference>
<evidence type="ECO:0000313" key="6">
    <source>
        <dbReference type="EMBL" id="MTV50759.1"/>
    </source>
</evidence>
<evidence type="ECO:0000259" key="5">
    <source>
        <dbReference type="Pfam" id="PF13193"/>
    </source>
</evidence>
<dbReference type="EMBL" id="WNKU01000034">
    <property type="protein sequence ID" value="MTV50759.1"/>
    <property type="molecule type" value="Genomic_DNA"/>
</dbReference>
<dbReference type="Gene3D" id="3.40.50.12780">
    <property type="entry name" value="N-terminal domain of ligase-like"/>
    <property type="match status" value="1"/>
</dbReference>